<protein>
    <submittedName>
        <fullName evidence="5">Putative ATPase/putative negative regulator of RcsB-dependent stress response</fullName>
    </submittedName>
</protein>
<evidence type="ECO:0000259" key="3">
    <source>
        <dbReference type="Pfam" id="PF13401"/>
    </source>
</evidence>
<dbReference type="InterPro" id="IPR019734">
    <property type="entry name" value="TPR_rpt"/>
</dbReference>
<feature type="domain" description="DUF4062" evidence="2">
    <location>
        <begin position="10"/>
        <end position="89"/>
    </location>
</feature>
<dbReference type="InterPro" id="IPR011990">
    <property type="entry name" value="TPR-like_helical_dom_sf"/>
</dbReference>
<keyword evidence="6" id="KW-1185">Reference proteome</keyword>
<dbReference type="Pfam" id="PF13424">
    <property type="entry name" value="TPR_12"/>
    <property type="match status" value="1"/>
</dbReference>
<dbReference type="SUPFAM" id="SSF48452">
    <property type="entry name" value="TPR-like"/>
    <property type="match status" value="1"/>
</dbReference>
<feature type="compositionally biased region" description="Low complexity" evidence="1">
    <location>
        <begin position="170"/>
        <end position="182"/>
    </location>
</feature>
<name>A0A7W3IQM2_9ACTN</name>
<reference evidence="5 6" key="1">
    <citation type="submission" date="2020-07" db="EMBL/GenBank/DDBJ databases">
        <title>Sequencing the genomes of 1000 actinobacteria strains.</title>
        <authorList>
            <person name="Klenk H.-P."/>
        </authorList>
    </citation>
    <scope>NUCLEOTIDE SEQUENCE [LARGE SCALE GENOMIC DNA]</scope>
    <source>
        <strain evidence="5 6">DSM 100723</strain>
    </source>
</reference>
<proteinExistence type="predicted"/>
<dbReference type="Pfam" id="PF25872">
    <property type="entry name" value="HTH_77"/>
    <property type="match status" value="1"/>
</dbReference>
<feature type="domain" description="Winged helix-turn-helix" evidence="4">
    <location>
        <begin position="459"/>
        <end position="532"/>
    </location>
</feature>
<dbReference type="Proteomes" id="UP000523079">
    <property type="component" value="Unassembled WGS sequence"/>
</dbReference>
<accession>A0A7W3IQM2</accession>
<dbReference type="InterPro" id="IPR049945">
    <property type="entry name" value="AAA_22"/>
</dbReference>
<dbReference type="PANTHER" id="PTHR47691:SF3">
    <property type="entry name" value="HTH-TYPE TRANSCRIPTIONAL REGULATOR RV0890C-RELATED"/>
    <property type="match status" value="1"/>
</dbReference>
<gene>
    <name evidence="5" type="ORF">FHX74_001056</name>
</gene>
<dbReference type="Pfam" id="PF13401">
    <property type="entry name" value="AAA_22"/>
    <property type="match status" value="1"/>
</dbReference>
<dbReference type="AlphaFoldDB" id="A0A7W3IQM2"/>
<comment type="caution">
    <text evidence="5">The sequence shown here is derived from an EMBL/GenBank/DDBJ whole genome shotgun (WGS) entry which is preliminary data.</text>
</comment>
<dbReference type="PANTHER" id="PTHR47691">
    <property type="entry name" value="REGULATOR-RELATED"/>
    <property type="match status" value="1"/>
</dbReference>
<sequence>MIRTPDHRLRVFVSSTLQELLPERQAARAAIRRLHLSPVMFELGARPYPPRDLYRAYLEQSHIFVGIYWQRYGWVAPGEEISGLEDEYRLCGPRPKLIYVKRPQEGREPRLTQMLRSLQSDDTASYKPFETAAELQRLLADDLALLLTERFEASLWELPPPARTSEPEEAGTAAPAAPVGSAAARRWPRATTALIGREAELDELADRMADPAVQLITLLGPGGIGKTRLAIALAERLRDTRSHGDTTELPTVFVGLQAVDDADLVLRTIADALGVGPREGEEVEAALERTLAGQQTLIVLDNFEQVNDAAPALARLIEACPGLELVVTSRTPLRIAAEVVHPVPPLGAPEPSDHGRGTVSLAAAEASPGVALFVARAQAVRPNFRLTGENATATAELVQRLDGLPLAIELAAARAKLLTPAQLLGRLDRRFDLLEGGNRDLPDRQRTLRGTIDWSFGLLDAAHQQALTRLGVFVGGWTMDAAEAICDPDPATDFLDRLATLVDASLVVARDFDDEIRFGLLRSVRAYAVEKLEAEGDADALRQRHADYYLGMAQYARQQLNSEQQVWLDRVEAEHDNLRAALSWYLGRPGRPGADPVKGAELTVELTYFWWIRGYYSEGRRWLEQAVAALPDDGTDEQDHVRALASKNQGVLAWVQGDYAAAQRAYAKALPIFRRQDDQAQIVSVLGNLGIVAIEHADYDEAADLLGEALEGARRLGDDTVVAPALVNLAVLLMRRRELETAERYLVEATGIFRRDGDFWRSTTAQINLAEVQLARGDRTASRETFVTSLTQARELGDLDSVAYALEGFASLAVGEGDDARAARLWAAADRLRESSGNPRPPSSGVLSYDDDQARARERLGPEAFRAAWAEGTTLDAEQAADLALALAH</sequence>
<dbReference type="Pfam" id="PF13271">
    <property type="entry name" value="DUF4062"/>
    <property type="match status" value="1"/>
</dbReference>
<dbReference type="EMBL" id="JACGWT010000002">
    <property type="protein sequence ID" value="MBA8793451.1"/>
    <property type="molecule type" value="Genomic_DNA"/>
</dbReference>
<evidence type="ECO:0000259" key="2">
    <source>
        <dbReference type="Pfam" id="PF13271"/>
    </source>
</evidence>
<feature type="region of interest" description="Disordered" evidence="1">
    <location>
        <begin position="159"/>
        <end position="182"/>
    </location>
</feature>
<feature type="domain" description="ORC1/DEAH AAA+ ATPase" evidence="3">
    <location>
        <begin position="214"/>
        <end position="315"/>
    </location>
</feature>
<evidence type="ECO:0000256" key="1">
    <source>
        <dbReference type="SAM" id="MobiDB-lite"/>
    </source>
</evidence>
<dbReference type="Gene3D" id="1.25.40.10">
    <property type="entry name" value="Tetratricopeptide repeat domain"/>
    <property type="match status" value="1"/>
</dbReference>
<dbReference type="Gene3D" id="3.40.50.300">
    <property type="entry name" value="P-loop containing nucleotide triphosphate hydrolases"/>
    <property type="match status" value="1"/>
</dbReference>
<dbReference type="SMART" id="SM00028">
    <property type="entry name" value="TPR"/>
    <property type="match status" value="4"/>
</dbReference>
<evidence type="ECO:0000313" key="6">
    <source>
        <dbReference type="Proteomes" id="UP000523079"/>
    </source>
</evidence>
<dbReference type="SUPFAM" id="SSF52540">
    <property type="entry name" value="P-loop containing nucleoside triphosphate hydrolases"/>
    <property type="match status" value="1"/>
</dbReference>
<evidence type="ECO:0000313" key="5">
    <source>
        <dbReference type="EMBL" id="MBA8793451.1"/>
    </source>
</evidence>
<organism evidence="5 6">
    <name type="scientific">Microlunatus kandeliicorticis</name>
    <dbReference type="NCBI Taxonomy" id="1759536"/>
    <lineage>
        <taxon>Bacteria</taxon>
        <taxon>Bacillati</taxon>
        <taxon>Actinomycetota</taxon>
        <taxon>Actinomycetes</taxon>
        <taxon>Propionibacteriales</taxon>
        <taxon>Propionibacteriaceae</taxon>
        <taxon>Microlunatus</taxon>
    </lineage>
</organism>
<dbReference type="InterPro" id="IPR058852">
    <property type="entry name" value="HTH_77"/>
</dbReference>
<dbReference type="PRINTS" id="PR00364">
    <property type="entry name" value="DISEASERSIST"/>
</dbReference>
<dbReference type="InterPro" id="IPR027417">
    <property type="entry name" value="P-loop_NTPase"/>
</dbReference>
<dbReference type="InterPro" id="IPR025139">
    <property type="entry name" value="DUF4062"/>
</dbReference>
<evidence type="ECO:0000259" key="4">
    <source>
        <dbReference type="Pfam" id="PF25872"/>
    </source>
</evidence>